<organism evidence="1 2">
    <name type="scientific">Wuchereria bancrofti</name>
    <dbReference type="NCBI Taxonomy" id="6293"/>
    <lineage>
        <taxon>Eukaryota</taxon>
        <taxon>Metazoa</taxon>
        <taxon>Ecdysozoa</taxon>
        <taxon>Nematoda</taxon>
        <taxon>Chromadorea</taxon>
        <taxon>Rhabditida</taxon>
        <taxon>Spirurina</taxon>
        <taxon>Spiruromorpha</taxon>
        <taxon>Filarioidea</taxon>
        <taxon>Onchocercidae</taxon>
        <taxon>Wuchereria</taxon>
    </lineage>
</organism>
<comment type="caution">
    <text evidence="1">The sequence shown here is derived from an EMBL/GenBank/DDBJ whole genome shotgun (WGS) entry which is preliminary data.</text>
</comment>
<reference evidence="2" key="1">
    <citation type="submission" date="2012-08" db="EMBL/GenBank/DDBJ databases">
        <title>The Genome Sequence of Wuchereria bancrofti.</title>
        <authorList>
            <person name="Nutman T.B."/>
            <person name="Fink D.L."/>
            <person name="Russ C."/>
            <person name="Young S."/>
            <person name="Zeng Q."/>
            <person name="Koehrsen M."/>
            <person name="Alvarado L."/>
            <person name="Berlin A."/>
            <person name="Chapman S.B."/>
            <person name="Chen Z."/>
            <person name="Freedman E."/>
            <person name="Gellesch M."/>
            <person name="Goldberg J."/>
            <person name="Griggs A."/>
            <person name="Gujja S."/>
            <person name="Heilman E.R."/>
            <person name="Heiman D."/>
            <person name="Hepburn T."/>
            <person name="Howarth C."/>
            <person name="Jen D."/>
            <person name="Larson L."/>
            <person name="Lewis B."/>
            <person name="Mehta T."/>
            <person name="Park D."/>
            <person name="Pearson M."/>
            <person name="Roberts A."/>
            <person name="Saif S."/>
            <person name="Shea T."/>
            <person name="Shenoy N."/>
            <person name="Sisk P."/>
            <person name="Stolte C."/>
            <person name="Sykes S."/>
            <person name="Walk T."/>
            <person name="White J."/>
            <person name="Yandava C."/>
            <person name="Haas B."/>
            <person name="Henn M.R."/>
            <person name="Nusbaum C."/>
            <person name="Birren B."/>
        </authorList>
    </citation>
    <scope>NUCLEOTIDE SEQUENCE [LARGE SCALE GENOMIC DNA]</scope>
    <source>
        <strain evidence="2">NA</strain>
    </source>
</reference>
<evidence type="ECO:0000313" key="1">
    <source>
        <dbReference type="EMBL" id="EJW83892.1"/>
    </source>
</evidence>
<dbReference type="Proteomes" id="UP000004810">
    <property type="component" value="Unassembled WGS sequence"/>
</dbReference>
<gene>
    <name evidence="1" type="ORF">WUBG_05198</name>
</gene>
<protein>
    <submittedName>
        <fullName evidence="1">Uncharacterized protein</fullName>
    </submittedName>
</protein>
<accession>J9F349</accession>
<dbReference type="EMBL" id="ADBV01001935">
    <property type="protein sequence ID" value="EJW83892.1"/>
    <property type="molecule type" value="Genomic_DNA"/>
</dbReference>
<name>J9F349_WUCBA</name>
<dbReference type="AlphaFoldDB" id="J9F349"/>
<proteinExistence type="predicted"/>
<evidence type="ECO:0000313" key="2">
    <source>
        <dbReference type="Proteomes" id="UP000004810"/>
    </source>
</evidence>
<sequence length="77" mass="8913">MKDNEPQENQGSVEQKEHTLVQVTFVSDRIRSSVCGTFMIWRGRSSTWLKTEVQGDGATVAMEIKWCHYLVRILKIE</sequence>